<evidence type="ECO:0000256" key="6">
    <source>
        <dbReference type="ARBA" id="ARBA00022989"/>
    </source>
</evidence>
<comment type="subcellular location">
    <subcellularLocation>
        <location evidence="1">Cell membrane</location>
        <topology evidence="1">Multi-pass membrane protein</topology>
    </subcellularLocation>
</comment>
<evidence type="ECO:0000313" key="10">
    <source>
        <dbReference type="Proteomes" id="UP000230447"/>
    </source>
</evidence>
<dbReference type="SUPFAM" id="SSF144083">
    <property type="entry name" value="Magnesium transport protein CorA, transmembrane region"/>
    <property type="match status" value="1"/>
</dbReference>
<evidence type="ECO:0000256" key="4">
    <source>
        <dbReference type="ARBA" id="ARBA00022475"/>
    </source>
</evidence>
<comment type="similarity">
    <text evidence="2">Belongs to the CorA metal ion transporter (MIT) (TC 1.A.35) family.</text>
</comment>
<protein>
    <recommendedName>
        <fullName evidence="11">Mg2 transporter protein CorA family protein</fullName>
    </recommendedName>
</protein>
<evidence type="ECO:0000256" key="8">
    <source>
        <dbReference type="SAM" id="Phobius"/>
    </source>
</evidence>
<sequence length="304" mass="35517">MIQIIENKHFKWVDIKAPTEEDLKFLNKDFKLHPLVLKQLLPRVDFPKVEKFDNYLFLVLFYPSFDTKTNSAMPLELDIIVSKKYIITNHYKDIVPLKFVLDECNLYEDKKEDYMKDGPGLLTYYIVRKFLTASFPKLSAIKDTITTIEHSIYNKSDYTKTVIKIAELQRDLIGFQKIIEPHKLVLANLAEMTRDIFDKKTEPYFRHLVNLYNHIENIAQSNEKTLNSLDTSNQSLLNTRTNEIIKVLTIFSVIVFPLTLFASLFGMNTSLPLVKHEHSFWIVLGIMAVGAFLMLGIFRTKKWI</sequence>
<dbReference type="InterPro" id="IPR045863">
    <property type="entry name" value="CorA_TM1_TM2"/>
</dbReference>
<keyword evidence="4" id="KW-1003">Cell membrane</keyword>
<dbReference type="EMBL" id="PCSB01000085">
    <property type="protein sequence ID" value="PIP31364.1"/>
    <property type="molecule type" value="Genomic_DNA"/>
</dbReference>
<dbReference type="AlphaFoldDB" id="A0A2G9ZDY6"/>
<dbReference type="GO" id="GO:0000287">
    <property type="term" value="F:magnesium ion binding"/>
    <property type="evidence" value="ECO:0007669"/>
    <property type="project" value="TreeGrafter"/>
</dbReference>
<gene>
    <name evidence="9" type="ORF">COX24_04005</name>
</gene>
<comment type="caution">
    <text evidence="9">The sequence shown here is derived from an EMBL/GenBank/DDBJ whole genome shotgun (WGS) entry which is preliminary data.</text>
</comment>
<feature type="transmembrane region" description="Helical" evidence="8">
    <location>
        <begin position="244"/>
        <end position="267"/>
    </location>
</feature>
<dbReference type="PANTHER" id="PTHR46494">
    <property type="entry name" value="CORA FAMILY METAL ION TRANSPORTER (EUROFUNG)"/>
    <property type="match status" value="1"/>
</dbReference>
<keyword evidence="3" id="KW-0813">Transport</keyword>
<keyword evidence="5 8" id="KW-0812">Transmembrane</keyword>
<feature type="transmembrane region" description="Helical" evidence="8">
    <location>
        <begin position="279"/>
        <end position="298"/>
    </location>
</feature>
<keyword evidence="7 8" id="KW-0472">Membrane</keyword>
<evidence type="ECO:0000313" key="9">
    <source>
        <dbReference type="EMBL" id="PIP31364.1"/>
    </source>
</evidence>
<evidence type="ECO:0008006" key="11">
    <source>
        <dbReference type="Google" id="ProtNLM"/>
    </source>
</evidence>
<evidence type="ECO:0000256" key="7">
    <source>
        <dbReference type="ARBA" id="ARBA00023136"/>
    </source>
</evidence>
<dbReference type="InterPro" id="IPR002523">
    <property type="entry name" value="MgTranspt_CorA/ZnTranspt_ZntB"/>
</dbReference>
<accession>A0A2G9ZDY6</accession>
<dbReference type="SUPFAM" id="SSF143865">
    <property type="entry name" value="CorA soluble domain-like"/>
    <property type="match status" value="1"/>
</dbReference>
<dbReference type="InterPro" id="IPR045861">
    <property type="entry name" value="CorA_cytoplasmic_dom"/>
</dbReference>
<evidence type="ECO:0000256" key="5">
    <source>
        <dbReference type="ARBA" id="ARBA00022692"/>
    </source>
</evidence>
<reference evidence="9 10" key="1">
    <citation type="submission" date="2017-09" db="EMBL/GenBank/DDBJ databases">
        <title>Depth-based differentiation of microbial function through sediment-hosted aquifers and enrichment of novel symbionts in the deep terrestrial subsurface.</title>
        <authorList>
            <person name="Probst A.J."/>
            <person name="Ladd B."/>
            <person name="Jarett J.K."/>
            <person name="Geller-Mcgrath D.E."/>
            <person name="Sieber C.M."/>
            <person name="Emerson J.B."/>
            <person name="Anantharaman K."/>
            <person name="Thomas B.C."/>
            <person name="Malmstrom R."/>
            <person name="Stieglmeier M."/>
            <person name="Klingl A."/>
            <person name="Woyke T."/>
            <person name="Ryan C.M."/>
            <person name="Banfield J.F."/>
        </authorList>
    </citation>
    <scope>NUCLEOTIDE SEQUENCE [LARGE SCALE GENOMIC DNA]</scope>
    <source>
        <strain evidence="9">CG23_combo_of_CG06-09_8_20_14_all_37_87_8</strain>
    </source>
</reference>
<dbReference type="CDD" id="cd12822">
    <property type="entry name" value="TmCorA-like"/>
    <property type="match status" value="1"/>
</dbReference>
<dbReference type="GO" id="GO:0015087">
    <property type="term" value="F:cobalt ion transmembrane transporter activity"/>
    <property type="evidence" value="ECO:0007669"/>
    <property type="project" value="TreeGrafter"/>
</dbReference>
<dbReference type="Gene3D" id="1.20.58.340">
    <property type="entry name" value="Magnesium transport protein CorA, transmembrane region"/>
    <property type="match status" value="2"/>
</dbReference>
<evidence type="ECO:0000256" key="3">
    <source>
        <dbReference type="ARBA" id="ARBA00022448"/>
    </source>
</evidence>
<evidence type="ECO:0000256" key="2">
    <source>
        <dbReference type="ARBA" id="ARBA00009765"/>
    </source>
</evidence>
<dbReference type="GO" id="GO:0050897">
    <property type="term" value="F:cobalt ion binding"/>
    <property type="evidence" value="ECO:0007669"/>
    <property type="project" value="TreeGrafter"/>
</dbReference>
<dbReference type="GO" id="GO:0005886">
    <property type="term" value="C:plasma membrane"/>
    <property type="evidence" value="ECO:0007669"/>
    <property type="project" value="UniProtKB-SubCell"/>
</dbReference>
<organism evidence="9 10">
    <name type="scientific">bacterium (Candidatus Gribaldobacteria) CG23_combo_of_CG06-09_8_20_14_all_37_87_8</name>
    <dbReference type="NCBI Taxonomy" id="2014278"/>
    <lineage>
        <taxon>Bacteria</taxon>
        <taxon>Candidatus Gribaldobacteria</taxon>
    </lineage>
</organism>
<dbReference type="PANTHER" id="PTHR46494:SF1">
    <property type="entry name" value="CORA FAMILY METAL ION TRANSPORTER (EUROFUNG)"/>
    <property type="match status" value="1"/>
</dbReference>
<dbReference type="Proteomes" id="UP000230447">
    <property type="component" value="Unassembled WGS sequence"/>
</dbReference>
<proteinExistence type="inferred from homology"/>
<keyword evidence="6 8" id="KW-1133">Transmembrane helix</keyword>
<dbReference type="Pfam" id="PF01544">
    <property type="entry name" value="CorA"/>
    <property type="match status" value="1"/>
</dbReference>
<dbReference type="GO" id="GO:0015095">
    <property type="term" value="F:magnesium ion transmembrane transporter activity"/>
    <property type="evidence" value="ECO:0007669"/>
    <property type="project" value="TreeGrafter"/>
</dbReference>
<evidence type="ECO:0000256" key="1">
    <source>
        <dbReference type="ARBA" id="ARBA00004651"/>
    </source>
</evidence>
<name>A0A2G9ZDY6_9BACT</name>
<dbReference type="Gene3D" id="3.30.460.20">
    <property type="entry name" value="CorA soluble domain-like"/>
    <property type="match status" value="1"/>
</dbReference>